<protein>
    <recommendedName>
        <fullName evidence="3">DUF222 domain-containing protein</fullName>
    </recommendedName>
</protein>
<comment type="caution">
    <text evidence="1">The sequence shown here is derived from an EMBL/GenBank/DDBJ whole genome shotgun (WGS) entry which is preliminary data.</text>
</comment>
<gene>
    <name evidence="1" type="ORF">RM555_24360</name>
</gene>
<reference evidence="1" key="1">
    <citation type="submission" date="2023-09" db="EMBL/GenBank/DDBJ databases">
        <title>30 novel species of actinomycetes from the DSMZ collection.</title>
        <authorList>
            <person name="Nouioui I."/>
        </authorList>
    </citation>
    <scope>NUCLEOTIDE SEQUENCE</scope>
    <source>
        <strain evidence="1">DSM 115977</strain>
    </source>
</reference>
<organism evidence="1 2">
    <name type="scientific">Micromonospora reichwaldensis</name>
    <dbReference type="NCBI Taxonomy" id="3075516"/>
    <lineage>
        <taxon>Bacteria</taxon>
        <taxon>Bacillati</taxon>
        <taxon>Actinomycetota</taxon>
        <taxon>Actinomycetes</taxon>
        <taxon>Micromonosporales</taxon>
        <taxon>Micromonosporaceae</taxon>
        <taxon>Micromonospora</taxon>
    </lineage>
</organism>
<dbReference type="RefSeq" id="WP_311413908.1">
    <property type="nucleotide sequence ID" value="NZ_JAVRFL010000034.1"/>
</dbReference>
<keyword evidence="2" id="KW-1185">Reference proteome</keyword>
<proteinExistence type="predicted"/>
<dbReference type="Proteomes" id="UP001180973">
    <property type="component" value="Unassembled WGS sequence"/>
</dbReference>
<name>A0ABU2X1S9_9ACTN</name>
<accession>A0ABU2X1S9</accession>
<sequence>MMQPQHEDPVGEARQKAMQFFSVVSTLSEAVARYAAVGIQRKAAEEERAAGRERAAEAASRAADRLGDSVRADRERLARRVDGAWLKDATLTEVAQVWRTATVHAAAGDPVAQKLAGLALDRLGELHPQWRAAYDRQRAAGRSAPDAARAAAHEVWETEAMRAGASGRAARPHGGREGLKLRAGANGKALPAGGEALNDLDAAVRAEAGRLLADVSPEALDRLQRDLRASGRAPAADGLGLARQYVGQARGVGALTPVVANATEHDLLASADEERARARAVAGTPDHPRTAVDEHTEGLVVATGHFGSASHDEAVAQQRRLGSTFAPLVVGGKVDSLVAAKRPATVVPERVRAVTR</sequence>
<evidence type="ECO:0008006" key="3">
    <source>
        <dbReference type="Google" id="ProtNLM"/>
    </source>
</evidence>
<evidence type="ECO:0000313" key="1">
    <source>
        <dbReference type="EMBL" id="MDT0532135.1"/>
    </source>
</evidence>
<dbReference type="EMBL" id="JAVRFL010000034">
    <property type="protein sequence ID" value="MDT0532135.1"/>
    <property type="molecule type" value="Genomic_DNA"/>
</dbReference>
<evidence type="ECO:0000313" key="2">
    <source>
        <dbReference type="Proteomes" id="UP001180973"/>
    </source>
</evidence>